<keyword evidence="3" id="KW-1133">Transmembrane helix</keyword>
<gene>
    <name evidence="4" type="ORF">BCB44BAC_01776</name>
</gene>
<reference evidence="4 5" key="1">
    <citation type="submission" date="2016-08" db="EMBL/GenBank/DDBJ databases">
        <authorList>
            <person name="Loux V."/>
            <person name="Rue O."/>
        </authorList>
    </citation>
    <scope>NUCLEOTIDE SEQUENCE [LARGE SCALE GENOMIC DNA]</scope>
    <source>
        <strain evidence="4 5">AFSSA_08CEB44bac</strain>
    </source>
</reference>
<dbReference type="InterPro" id="IPR042565">
    <property type="entry name" value="T7SS_EssB_C"/>
</dbReference>
<dbReference type="AlphaFoldDB" id="A0AAX2CGD9"/>
<name>A0AAX2CGD9_9BACI</name>
<evidence type="ECO:0000256" key="1">
    <source>
        <dbReference type="ARBA" id="ARBA00010163"/>
    </source>
</evidence>
<dbReference type="Proteomes" id="UP000242164">
    <property type="component" value="Unassembled WGS sequence"/>
</dbReference>
<keyword evidence="3" id="KW-0472">Membrane</keyword>
<keyword evidence="3" id="KW-0812">Transmembrane</keyword>
<evidence type="ECO:0000256" key="2">
    <source>
        <dbReference type="SAM" id="MobiDB-lite"/>
    </source>
</evidence>
<dbReference type="Gene3D" id="1.25.40.680">
    <property type="entry name" value="Type VII secretion system EssB, C-terminal-like domain"/>
    <property type="match status" value="1"/>
</dbReference>
<organism evidence="4 5">
    <name type="scientific">Bacillus cytotoxicus</name>
    <dbReference type="NCBI Taxonomy" id="580165"/>
    <lineage>
        <taxon>Bacteria</taxon>
        <taxon>Bacillati</taxon>
        <taxon>Bacillota</taxon>
        <taxon>Bacilli</taxon>
        <taxon>Bacillales</taxon>
        <taxon>Bacillaceae</taxon>
        <taxon>Bacillus</taxon>
        <taxon>Bacillus cereus group</taxon>
    </lineage>
</organism>
<feature type="region of interest" description="Disordered" evidence="2">
    <location>
        <begin position="380"/>
        <end position="399"/>
    </location>
</feature>
<dbReference type="RefSeq" id="WP_087094837.1">
    <property type="nucleotide sequence ID" value="NZ_CP024096.1"/>
</dbReference>
<protein>
    <submittedName>
        <fullName evidence="4">Hypothetical Membrane Associated Protein</fullName>
    </submittedName>
</protein>
<dbReference type="Pfam" id="PF10140">
    <property type="entry name" value="YukC"/>
    <property type="match status" value="1"/>
</dbReference>
<evidence type="ECO:0000256" key="3">
    <source>
        <dbReference type="SAM" id="Phobius"/>
    </source>
</evidence>
<proteinExistence type="inferred from homology"/>
<sequence length="399" mass="47250">MTEKAIQIDSMEYRFEIEENIWKLELAKSQTQVKDNRQLELLMDTSSGFLPVTIEEQDDAFTFIYKVDKKFLKWGDLQKLGRNDKLRLIRNVSSFYKYLHRRITFFLHPENIVFDANLMPFIIHRGIRDILPPKPLTEAQFLRQFKCFIVALFSNKHSYDDLYKGLLDSAKDTSFEQNVVNIHNFDELMELIENSFEKEQIKTEQTMQFVSKKHFTLFKYLTFSFAAATVILFIPVVYYMFMKIPYQNTLLEANKNFLATDYDKVISNLSKEDFETLPFASKYELAYSYIKVEKLSDSQKEAIMKNVTLKSDEKYLLYWMYNGKGDFDKSLDLAKSIDDPQLIMYGLIKQIEAVKHNPDLSGKERDEKLKTFEQQLNEYEKKYKKPSTEKETTNEEKAK</sequence>
<comment type="caution">
    <text evidence="4">The sequence shown here is derived from an EMBL/GenBank/DDBJ whole genome shotgun (WGS) entry which is preliminary data.</text>
</comment>
<dbReference type="Gene3D" id="1.10.510.10">
    <property type="entry name" value="Transferase(Phosphotransferase) domain 1"/>
    <property type="match status" value="1"/>
</dbReference>
<dbReference type="EMBL" id="FMIK01000023">
    <property type="protein sequence ID" value="SCL90764.1"/>
    <property type="molecule type" value="Genomic_DNA"/>
</dbReference>
<accession>A0AAX2CGD9</accession>
<dbReference type="NCBIfam" id="TIGR03926">
    <property type="entry name" value="T7_EssB"/>
    <property type="match status" value="1"/>
</dbReference>
<comment type="similarity">
    <text evidence="1">Belongs to the EssB family.</text>
</comment>
<evidence type="ECO:0000313" key="4">
    <source>
        <dbReference type="EMBL" id="SCL90764.1"/>
    </source>
</evidence>
<evidence type="ECO:0000313" key="5">
    <source>
        <dbReference type="Proteomes" id="UP000242164"/>
    </source>
</evidence>
<feature type="transmembrane region" description="Helical" evidence="3">
    <location>
        <begin position="217"/>
        <end position="241"/>
    </location>
</feature>
<dbReference type="InterPro" id="IPR018778">
    <property type="entry name" value="T7SS_EssB"/>
</dbReference>